<sequence length="266" mass="29247">MQIFPLIAAAVISASTIIAATKPGIAQDNSFRKSDIVRLIGELPNYTPIREDMIALGFKGEKLEMAVNQIARMLNDPVIASNIADRVIAARNPSIEPAEAGGLFWPLVDRGLGHLPPRDLRYFYLVEQTMLKALPTRQCGLAVKERLAPDKLAAATGRVAARLNTPALREYYRIQYEAARLGASRDVTMLSKRDEARVVEKINEALGRTLADRPDAPALLRAYEDLNRVSNRRACIAGRVFMDAVLAMEGRDLHHALILLSVPLGS</sequence>
<dbReference type="OrthoDB" id="7738101at2"/>
<proteinExistence type="predicted"/>
<reference evidence="1 2" key="1">
    <citation type="submission" date="2017-03" db="EMBL/GenBank/DDBJ databases">
        <authorList>
            <person name="Afonso C.L."/>
            <person name="Miller P.J."/>
            <person name="Scott M.A."/>
            <person name="Spackman E."/>
            <person name="Goraichik I."/>
            <person name="Dimitrov K.M."/>
            <person name="Suarez D.L."/>
            <person name="Swayne D.E."/>
        </authorList>
    </citation>
    <scope>NUCLEOTIDE SEQUENCE [LARGE SCALE GENOMIC DNA]</scope>
    <source>
        <strain evidence="1 2">CECT 7745</strain>
    </source>
</reference>
<dbReference type="AlphaFoldDB" id="A0A1X7BT49"/>
<dbReference type="RefSeq" id="WP_139836392.1">
    <property type="nucleotide sequence ID" value="NZ_FWXB01000009.1"/>
</dbReference>
<gene>
    <name evidence="1" type="ORF">ROA7745_02614</name>
</gene>
<organism evidence="1 2">
    <name type="scientific">Roseovarius aestuarii</name>
    <dbReference type="NCBI Taxonomy" id="475083"/>
    <lineage>
        <taxon>Bacteria</taxon>
        <taxon>Pseudomonadati</taxon>
        <taxon>Pseudomonadota</taxon>
        <taxon>Alphaproteobacteria</taxon>
        <taxon>Rhodobacterales</taxon>
        <taxon>Roseobacteraceae</taxon>
        <taxon>Roseovarius</taxon>
    </lineage>
</organism>
<evidence type="ECO:0000313" key="2">
    <source>
        <dbReference type="Proteomes" id="UP000193224"/>
    </source>
</evidence>
<dbReference type="EMBL" id="FWXB01000009">
    <property type="protein sequence ID" value="SMC12782.1"/>
    <property type="molecule type" value="Genomic_DNA"/>
</dbReference>
<accession>A0A1X7BT49</accession>
<name>A0A1X7BT49_9RHOB</name>
<keyword evidence="2" id="KW-1185">Reference proteome</keyword>
<evidence type="ECO:0000313" key="1">
    <source>
        <dbReference type="EMBL" id="SMC12782.1"/>
    </source>
</evidence>
<protein>
    <submittedName>
        <fullName evidence="1">Uncharacterized protein</fullName>
    </submittedName>
</protein>
<dbReference type="Proteomes" id="UP000193224">
    <property type="component" value="Unassembled WGS sequence"/>
</dbReference>